<comment type="subcellular location">
    <subcellularLocation>
        <location evidence="10">Cell membrane</location>
        <topology evidence="10">Peripheral membrane protein</topology>
        <orientation evidence="10">Cytoplasmic side</orientation>
    </subcellularLocation>
</comment>
<dbReference type="Proteomes" id="UP000294746">
    <property type="component" value="Unassembled WGS sequence"/>
</dbReference>
<comment type="similarity">
    <text evidence="10">Belongs to the glycosyltransferase 28 family. MurG subfamily.</text>
</comment>
<dbReference type="GO" id="GO:0005975">
    <property type="term" value="P:carbohydrate metabolic process"/>
    <property type="evidence" value="ECO:0007669"/>
    <property type="project" value="InterPro"/>
</dbReference>
<gene>
    <name evidence="10" type="primary">murG</name>
    <name evidence="13" type="ORF">EDD57_10913</name>
</gene>
<keyword evidence="6 10" id="KW-0573">Peptidoglycan synthesis</keyword>
<keyword evidence="1 10" id="KW-1003">Cell membrane</keyword>
<dbReference type="EMBL" id="SLXV01000009">
    <property type="protein sequence ID" value="TCP69355.1"/>
    <property type="molecule type" value="Genomic_DNA"/>
</dbReference>
<dbReference type="GO" id="GO:0008360">
    <property type="term" value="P:regulation of cell shape"/>
    <property type="evidence" value="ECO:0007669"/>
    <property type="project" value="UniProtKB-KW"/>
</dbReference>
<dbReference type="AlphaFoldDB" id="A0A4R2SA65"/>
<evidence type="ECO:0000256" key="2">
    <source>
        <dbReference type="ARBA" id="ARBA00022618"/>
    </source>
</evidence>
<proteinExistence type="inferred from homology"/>
<dbReference type="PANTHER" id="PTHR21015:SF27">
    <property type="entry name" value="UDP-N-ACETYLGLUCOSAMINE--N-ACETYLMURAMYL-(PENTAPEPTIDE) PYROPHOSPHORYL-UNDECAPRENOL N-ACETYLGLUCOSAMINE TRANSFERASE"/>
    <property type="match status" value="1"/>
</dbReference>
<feature type="binding site" evidence="10">
    <location>
        <position position="184"/>
    </location>
    <ligand>
        <name>UDP-N-acetyl-alpha-D-glucosamine</name>
        <dbReference type="ChEBI" id="CHEBI:57705"/>
    </ligand>
</feature>
<accession>A0A4R2SA65</accession>
<evidence type="ECO:0000256" key="9">
    <source>
        <dbReference type="ARBA" id="ARBA00023316"/>
    </source>
</evidence>
<evidence type="ECO:0000313" key="14">
    <source>
        <dbReference type="Proteomes" id="UP000294746"/>
    </source>
</evidence>
<dbReference type="InterPro" id="IPR004276">
    <property type="entry name" value="GlycoTrans_28_N"/>
</dbReference>
<evidence type="ECO:0000259" key="12">
    <source>
        <dbReference type="Pfam" id="PF04101"/>
    </source>
</evidence>
<comment type="caution">
    <text evidence="13">The sequence shown here is derived from an EMBL/GenBank/DDBJ whole genome shotgun (WGS) entry which is preliminary data.</text>
</comment>
<feature type="domain" description="Glycosyltransferase family 28 N-terminal" evidence="11">
    <location>
        <begin position="23"/>
        <end position="161"/>
    </location>
</feature>
<keyword evidence="3 10" id="KW-0328">Glycosyltransferase</keyword>
<dbReference type="InterPro" id="IPR006009">
    <property type="entry name" value="GlcNAc_MurG"/>
</dbReference>
<comment type="function">
    <text evidence="10">Cell wall formation. Catalyzes the transfer of a GlcNAc subunit on undecaprenyl-pyrophosphoryl-MurNAc-pentapeptide (lipid intermediate I) to form undecaprenyl-pyrophosphoryl-MurNAc-(pentapeptide)GlcNAc (lipid intermediate II).</text>
</comment>
<feature type="domain" description="Glycosyl transferase family 28 C-terminal" evidence="12">
    <location>
        <begin position="207"/>
        <end position="357"/>
    </location>
</feature>
<name>A0A4R2SA65_9BACL</name>
<dbReference type="HAMAP" id="MF_00033">
    <property type="entry name" value="MurG"/>
    <property type="match status" value="1"/>
</dbReference>
<dbReference type="GO" id="GO:0071555">
    <property type="term" value="P:cell wall organization"/>
    <property type="evidence" value="ECO:0007669"/>
    <property type="project" value="UniProtKB-KW"/>
</dbReference>
<keyword evidence="14" id="KW-1185">Reference proteome</keyword>
<dbReference type="PANTHER" id="PTHR21015">
    <property type="entry name" value="UDP-N-ACETYLGLUCOSAMINE--N-ACETYLMURAMYL-(PENTAPEPTIDE) PYROPHOSPHORYL-UNDECAPRENOL N-ACETYLGLUCOSAMINE TRANSFERASE 1"/>
    <property type="match status" value="1"/>
</dbReference>
<protein>
    <recommendedName>
        <fullName evidence="10">UDP-N-acetylglucosamine--N-acetylmuramyl-(pentapeptide) pyrophosphoryl-undecaprenol N-acetylglucosamine transferase</fullName>
        <ecNumber evidence="10">2.4.1.227</ecNumber>
    </recommendedName>
    <alternativeName>
        <fullName evidence="10">Undecaprenyl-PP-MurNAc-pentapeptide-UDPGlcNAc GlcNAc transferase</fullName>
    </alternativeName>
</protein>
<feature type="binding site" evidence="10">
    <location>
        <position position="309"/>
    </location>
    <ligand>
        <name>UDP-N-acetyl-alpha-D-glucosamine</name>
        <dbReference type="ChEBI" id="CHEBI:57705"/>
    </ligand>
</feature>
<keyword evidence="8 10" id="KW-0131">Cell cycle</keyword>
<dbReference type="CDD" id="cd03785">
    <property type="entry name" value="GT28_MurG"/>
    <property type="match status" value="1"/>
</dbReference>
<evidence type="ECO:0000256" key="7">
    <source>
        <dbReference type="ARBA" id="ARBA00023136"/>
    </source>
</evidence>
<feature type="binding site" evidence="10">
    <location>
        <begin position="30"/>
        <end position="32"/>
    </location>
    <ligand>
        <name>UDP-N-acetyl-alpha-D-glucosamine</name>
        <dbReference type="ChEBI" id="CHEBI:57705"/>
    </ligand>
</feature>
<dbReference type="GO" id="GO:0051991">
    <property type="term" value="F:UDP-N-acetyl-D-glucosamine:N-acetylmuramoyl-L-alanyl-D-glutamyl-meso-2,6-diaminopimelyl-D-alanyl-D-alanine-diphosphoundecaprenol 4-beta-N-acetylglucosaminlytransferase activity"/>
    <property type="evidence" value="ECO:0007669"/>
    <property type="project" value="RHEA"/>
</dbReference>
<keyword evidence="7 10" id="KW-0472">Membrane</keyword>
<organism evidence="13 14">
    <name type="scientific">Baia soyae</name>
    <dbReference type="NCBI Taxonomy" id="1544746"/>
    <lineage>
        <taxon>Bacteria</taxon>
        <taxon>Bacillati</taxon>
        <taxon>Bacillota</taxon>
        <taxon>Bacilli</taxon>
        <taxon>Bacillales</taxon>
        <taxon>Thermoactinomycetaceae</taxon>
        <taxon>Baia</taxon>
    </lineage>
</organism>
<dbReference type="Pfam" id="PF03033">
    <property type="entry name" value="Glyco_transf_28"/>
    <property type="match status" value="1"/>
</dbReference>
<dbReference type="GO" id="GO:0051301">
    <property type="term" value="P:cell division"/>
    <property type="evidence" value="ECO:0007669"/>
    <property type="project" value="UniProtKB-KW"/>
</dbReference>
<keyword evidence="4 10" id="KW-0808">Transferase</keyword>
<keyword evidence="2 10" id="KW-0132">Cell division</keyword>
<feature type="binding site" evidence="10">
    <location>
        <position position="214"/>
    </location>
    <ligand>
        <name>UDP-N-acetyl-alpha-D-glucosamine</name>
        <dbReference type="ChEBI" id="CHEBI:57705"/>
    </ligand>
</feature>
<dbReference type="UniPathway" id="UPA00219"/>
<dbReference type="GO" id="GO:0005886">
    <property type="term" value="C:plasma membrane"/>
    <property type="evidence" value="ECO:0007669"/>
    <property type="project" value="UniProtKB-SubCell"/>
</dbReference>
<dbReference type="SUPFAM" id="SSF53756">
    <property type="entry name" value="UDP-Glycosyltransferase/glycogen phosphorylase"/>
    <property type="match status" value="1"/>
</dbReference>
<keyword evidence="5 10" id="KW-0133">Cell shape</keyword>
<dbReference type="GO" id="GO:0009252">
    <property type="term" value="P:peptidoglycan biosynthetic process"/>
    <property type="evidence" value="ECO:0007669"/>
    <property type="project" value="UniProtKB-UniRule"/>
</dbReference>
<dbReference type="Gene3D" id="3.40.50.2000">
    <property type="entry name" value="Glycogen Phosphorylase B"/>
    <property type="match status" value="2"/>
</dbReference>
<evidence type="ECO:0000259" key="11">
    <source>
        <dbReference type="Pfam" id="PF03033"/>
    </source>
</evidence>
<dbReference type="NCBIfam" id="NF009102">
    <property type="entry name" value="PRK12446.1"/>
    <property type="match status" value="1"/>
</dbReference>
<evidence type="ECO:0000256" key="8">
    <source>
        <dbReference type="ARBA" id="ARBA00023306"/>
    </source>
</evidence>
<dbReference type="GO" id="GO:0050511">
    <property type="term" value="F:undecaprenyldiphospho-muramoylpentapeptide beta-N-acetylglucosaminyltransferase activity"/>
    <property type="evidence" value="ECO:0007669"/>
    <property type="project" value="UniProtKB-UniRule"/>
</dbReference>
<evidence type="ECO:0000256" key="6">
    <source>
        <dbReference type="ARBA" id="ARBA00022984"/>
    </source>
</evidence>
<sequence>MCSSILRLTFTRGIKGDMKKKKVLFTGGGTAGHVTVNLALIPKFQEDQWEVSYIGSHDGIERELIGKLENVPYEPVTTGKLRRYFDLKNIKDPFKVLQGIWEAYRKIRKLKPNVIFSKGGFVSVPVVLGGWMNRVPIIIHESDLTPGLANKIAMPFASKVCTTFAETMKHIKGNKGEYLGAVVREELFSGDRKRGLILCDFVSSKPVLLVMGGSMGSQKINQVVRENLDALLPTYQIVHITGKGAMDQSLLRKPGYRQFEYVSWELPDLMAMADLVVSRAGSNSIFEFASLHKPMLLIPLSRAASRGDQILNASLFGKQGIAEVLMEEDLANESFLDAVTSTWANREQLIENMKAKKLTCTAREVAKMIQSFAK</sequence>
<evidence type="ECO:0000256" key="4">
    <source>
        <dbReference type="ARBA" id="ARBA00022679"/>
    </source>
</evidence>
<dbReference type="Pfam" id="PF04101">
    <property type="entry name" value="Glyco_tran_28_C"/>
    <property type="match status" value="1"/>
</dbReference>
<comment type="catalytic activity">
    <reaction evidence="10">
        <text>di-trans,octa-cis-undecaprenyl diphospho-N-acetyl-alpha-D-muramoyl-L-alanyl-D-glutamyl-meso-2,6-diaminopimeloyl-D-alanyl-D-alanine + UDP-N-acetyl-alpha-D-glucosamine = di-trans,octa-cis-undecaprenyl diphospho-[N-acetyl-alpha-D-glucosaminyl-(1-&gt;4)]-N-acetyl-alpha-D-muramoyl-L-alanyl-D-glutamyl-meso-2,6-diaminopimeloyl-D-alanyl-D-alanine + UDP + H(+)</text>
        <dbReference type="Rhea" id="RHEA:31227"/>
        <dbReference type="ChEBI" id="CHEBI:15378"/>
        <dbReference type="ChEBI" id="CHEBI:57705"/>
        <dbReference type="ChEBI" id="CHEBI:58223"/>
        <dbReference type="ChEBI" id="CHEBI:61387"/>
        <dbReference type="ChEBI" id="CHEBI:61388"/>
        <dbReference type="EC" id="2.4.1.227"/>
    </reaction>
</comment>
<evidence type="ECO:0000256" key="1">
    <source>
        <dbReference type="ARBA" id="ARBA00022475"/>
    </source>
</evidence>
<evidence type="ECO:0000256" key="3">
    <source>
        <dbReference type="ARBA" id="ARBA00022676"/>
    </source>
</evidence>
<dbReference type="InterPro" id="IPR007235">
    <property type="entry name" value="Glyco_trans_28_C"/>
</dbReference>
<evidence type="ECO:0000256" key="5">
    <source>
        <dbReference type="ARBA" id="ARBA00022960"/>
    </source>
</evidence>
<evidence type="ECO:0000256" key="10">
    <source>
        <dbReference type="HAMAP-Rule" id="MF_00033"/>
    </source>
</evidence>
<comment type="caution">
    <text evidence="10">Lacks conserved residue(s) required for the propagation of feature annotation.</text>
</comment>
<keyword evidence="9 10" id="KW-0961">Cell wall biogenesis/degradation</keyword>
<comment type="pathway">
    <text evidence="10">Cell wall biogenesis; peptidoglycan biosynthesis.</text>
</comment>
<dbReference type="EC" id="2.4.1.227" evidence="10"/>
<evidence type="ECO:0000313" key="13">
    <source>
        <dbReference type="EMBL" id="TCP69355.1"/>
    </source>
</evidence>
<reference evidence="13 14" key="1">
    <citation type="submission" date="2019-03" db="EMBL/GenBank/DDBJ databases">
        <title>Genomic Encyclopedia of Type Strains, Phase IV (KMG-IV): sequencing the most valuable type-strain genomes for metagenomic binning, comparative biology and taxonomic classification.</title>
        <authorList>
            <person name="Goeker M."/>
        </authorList>
    </citation>
    <scope>NUCLEOTIDE SEQUENCE [LARGE SCALE GENOMIC DNA]</scope>
    <source>
        <strain evidence="13 14">DSM 46831</strain>
    </source>
</reference>